<gene>
    <name evidence="1" type="ORF">Pla52o_24960</name>
</gene>
<evidence type="ECO:0000313" key="1">
    <source>
        <dbReference type="EMBL" id="TWU22963.1"/>
    </source>
</evidence>
<proteinExistence type="predicted"/>
<dbReference type="EMBL" id="SJPT01000004">
    <property type="protein sequence ID" value="TWU22963.1"/>
    <property type="molecule type" value="Genomic_DNA"/>
</dbReference>
<protein>
    <submittedName>
        <fullName evidence="1">Uncharacterized protein</fullName>
    </submittedName>
</protein>
<keyword evidence="2" id="KW-1185">Reference proteome</keyword>
<dbReference type="Proteomes" id="UP000316304">
    <property type="component" value="Unassembled WGS sequence"/>
</dbReference>
<name>A0A5C6CDL1_9BACT</name>
<organism evidence="1 2">
    <name type="scientific">Novipirellula galeiformis</name>
    <dbReference type="NCBI Taxonomy" id="2528004"/>
    <lineage>
        <taxon>Bacteria</taxon>
        <taxon>Pseudomonadati</taxon>
        <taxon>Planctomycetota</taxon>
        <taxon>Planctomycetia</taxon>
        <taxon>Pirellulales</taxon>
        <taxon>Pirellulaceae</taxon>
        <taxon>Novipirellula</taxon>
    </lineage>
</organism>
<comment type="caution">
    <text evidence="1">The sequence shown here is derived from an EMBL/GenBank/DDBJ whole genome shotgun (WGS) entry which is preliminary data.</text>
</comment>
<evidence type="ECO:0000313" key="2">
    <source>
        <dbReference type="Proteomes" id="UP000316304"/>
    </source>
</evidence>
<reference evidence="1 2" key="1">
    <citation type="submission" date="2019-02" db="EMBL/GenBank/DDBJ databases">
        <title>Deep-cultivation of Planctomycetes and their phenomic and genomic characterization uncovers novel biology.</title>
        <authorList>
            <person name="Wiegand S."/>
            <person name="Jogler M."/>
            <person name="Boedeker C."/>
            <person name="Pinto D."/>
            <person name="Vollmers J."/>
            <person name="Rivas-Marin E."/>
            <person name="Kohn T."/>
            <person name="Peeters S.H."/>
            <person name="Heuer A."/>
            <person name="Rast P."/>
            <person name="Oberbeckmann S."/>
            <person name="Bunk B."/>
            <person name="Jeske O."/>
            <person name="Meyerdierks A."/>
            <person name="Storesund J.E."/>
            <person name="Kallscheuer N."/>
            <person name="Luecker S."/>
            <person name="Lage O.M."/>
            <person name="Pohl T."/>
            <person name="Merkel B.J."/>
            <person name="Hornburger P."/>
            <person name="Mueller R.-W."/>
            <person name="Bruemmer F."/>
            <person name="Labrenz M."/>
            <person name="Spormann A.M."/>
            <person name="Op Den Camp H."/>
            <person name="Overmann J."/>
            <person name="Amann R."/>
            <person name="Jetten M.S.M."/>
            <person name="Mascher T."/>
            <person name="Medema M.H."/>
            <person name="Devos D.P."/>
            <person name="Kaster A.-K."/>
            <person name="Ovreas L."/>
            <person name="Rohde M."/>
            <person name="Galperin M.Y."/>
            <person name="Jogler C."/>
        </authorList>
    </citation>
    <scope>NUCLEOTIDE SEQUENCE [LARGE SCALE GENOMIC DNA]</scope>
    <source>
        <strain evidence="1 2">Pla52o</strain>
    </source>
</reference>
<accession>A0A5C6CDL1</accession>
<dbReference type="AlphaFoldDB" id="A0A5C6CDL1"/>
<sequence length="136" mass="14719">MIRLERIMPAQAVALALLGLTCLGCGGNSGPERADVSGYVTFQGEPVPVGTIEYRPNSEKGTSGPQVFLVIKDGYYDSDGKGPVFGHHTVKVSGYTGVEIPFVPEGERLFPVHKDEVEITEDSYTINYEFPLPNQG</sequence>
<dbReference type="OrthoDB" id="289094at2"/>
<dbReference type="RefSeq" id="WP_146594772.1">
    <property type="nucleotide sequence ID" value="NZ_SJPT01000004.1"/>
</dbReference>